<dbReference type="PANTHER" id="PTHR23356:SF16">
    <property type="entry name" value="DPY30 DOMAIN CONTAINING 2"/>
    <property type="match status" value="1"/>
</dbReference>
<comment type="similarity">
    <text evidence="1">Belongs to the dpy-30 family.</text>
</comment>
<dbReference type="CDD" id="cd22966">
    <property type="entry name" value="DD_DYDC-like"/>
    <property type="match status" value="1"/>
</dbReference>
<dbReference type="InterPro" id="IPR049630">
    <property type="entry name" value="DYDC-like_DD"/>
</dbReference>
<reference evidence="3" key="2">
    <citation type="submission" date="2025-08" db="UniProtKB">
        <authorList>
            <consortium name="Ensembl"/>
        </authorList>
    </citation>
    <scope>IDENTIFICATION</scope>
</reference>
<dbReference type="Gene3D" id="1.20.890.10">
    <property type="entry name" value="cAMP-dependent protein kinase regulatory subunit, dimerization-anchoring domain"/>
    <property type="match status" value="1"/>
</dbReference>
<protein>
    <recommendedName>
        <fullName evidence="5">DPY30 domain containing 2</fullName>
    </recommendedName>
</protein>
<keyword evidence="2" id="KW-0175">Coiled coil</keyword>
<feature type="coiled-coil region" evidence="2">
    <location>
        <begin position="58"/>
        <end position="100"/>
    </location>
</feature>
<dbReference type="Ensembl" id="ENSGWIT00000032936.1">
    <property type="protein sequence ID" value="ENSGWIP00000030202.1"/>
    <property type="gene ID" value="ENSGWIG00000015740.1"/>
</dbReference>
<reference evidence="3" key="1">
    <citation type="submission" date="2020-06" db="EMBL/GenBank/DDBJ databases">
        <authorList>
            <consortium name="Wellcome Sanger Institute Data Sharing"/>
        </authorList>
    </citation>
    <scope>NUCLEOTIDE SEQUENCE [LARGE SCALE GENOMIC DNA]</scope>
</reference>
<dbReference type="PANTHER" id="PTHR23356">
    <property type="entry name" value="DPY30-RELATED"/>
    <property type="match status" value="1"/>
</dbReference>
<reference evidence="3" key="3">
    <citation type="submission" date="2025-09" db="UniProtKB">
        <authorList>
            <consortium name="Ensembl"/>
        </authorList>
    </citation>
    <scope>IDENTIFICATION</scope>
</reference>
<proteinExistence type="inferred from homology"/>
<dbReference type="Pfam" id="PF05186">
    <property type="entry name" value="Dpy-30"/>
    <property type="match status" value="1"/>
</dbReference>
<evidence type="ECO:0000313" key="4">
    <source>
        <dbReference type="Proteomes" id="UP000694680"/>
    </source>
</evidence>
<dbReference type="Proteomes" id="UP000694680">
    <property type="component" value="Chromosome 19"/>
</dbReference>
<keyword evidence="4" id="KW-1185">Reference proteome</keyword>
<dbReference type="GO" id="GO:0048188">
    <property type="term" value="C:Set1C/COMPASS complex"/>
    <property type="evidence" value="ECO:0007669"/>
    <property type="project" value="InterPro"/>
</dbReference>
<dbReference type="InterPro" id="IPR037856">
    <property type="entry name" value="Sdc1/DPY30"/>
</dbReference>
<evidence type="ECO:0000313" key="3">
    <source>
        <dbReference type="Ensembl" id="ENSGWIP00000030202.1"/>
    </source>
</evidence>
<evidence type="ECO:0008006" key="5">
    <source>
        <dbReference type="Google" id="ProtNLM"/>
    </source>
</evidence>
<dbReference type="InterPro" id="IPR007858">
    <property type="entry name" value="Dpy-30_motif"/>
</dbReference>
<evidence type="ECO:0000256" key="1">
    <source>
        <dbReference type="ARBA" id="ARBA00010849"/>
    </source>
</evidence>
<accession>A0A8C5GGZ0</accession>
<sequence length="130" mass="15317">MDSEYVKEHLGECLVKGLAEVVERRPQNPISFLAHWLYKHDSNRLLMKEVSLIRPHFYLQKEANLALLEEEREKAGQQVIKEEEREKAGQQAKKEEVEEELKISVKQVSCDIKALKCLFRLTMTILKYFE</sequence>
<name>A0A8C5GGZ0_GOUWI</name>
<evidence type="ECO:0000256" key="2">
    <source>
        <dbReference type="SAM" id="Coils"/>
    </source>
</evidence>
<organism evidence="3 4">
    <name type="scientific">Gouania willdenowi</name>
    <name type="common">Blunt-snouted clingfish</name>
    <name type="synonym">Lepadogaster willdenowi</name>
    <dbReference type="NCBI Taxonomy" id="441366"/>
    <lineage>
        <taxon>Eukaryota</taxon>
        <taxon>Metazoa</taxon>
        <taxon>Chordata</taxon>
        <taxon>Craniata</taxon>
        <taxon>Vertebrata</taxon>
        <taxon>Euteleostomi</taxon>
        <taxon>Actinopterygii</taxon>
        <taxon>Neopterygii</taxon>
        <taxon>Teleostei</taxon>
        <taxon>Neoteleostei</taxon>
        <taxon>Acanthomorphata</taxon>
        <taxon>Ovalentaria</taxon>
        <taxon>Blenniimorphae</taxon>
        <taxon>Blenniiformes</taxon>
        <taxon>Gobiesocoidei</taxon>
        <taxon>Gobiesocidae</taxon>
        <taxon>Gobiesocinae</taxon>
        <taxon>Gouania</taxon>
    </lineage>
</organism>
<dbReference type="AlphaFoldDB" id="A0A8C5GGZ0"/>